<organism evidence="2 3">
    <name type="scientific">Lottia gigantea</name>
    <name type="common">Giant owl limpet</name>
    <dbReference type="NCBI Taxonomy" id="225164"/>
    <lineage>
        <taxon>Eukaryota</taxon>
        <taxon>Metazoa</taxon>
        <taxon>Spiralia</taxon>
        <taxon>Lophotrochozoa</taxon>
        <taxon>Mollusca</taxon>
        <taxon>Gastropoda</taxon>
        <taxon>Patellogastropoda</taxon>
        <taxon>Lottioidea</taxon>
        <taxon>Lottiidae</taxon>
        <taxon>Lottia</taxon>
    </lineage>
</organism>
<dbReference type="EMBL" id="KB202619">
    <property type="protein sequence ID" value="ESO89238.1"/>
    <property type="molecule type" value="Genomic_DNA"/>
</dbReference>
<dbReference type="InterPro" id="IPR020843">
    <property type="entry name" value="ER"/>
</dbReference>
<dbReference type="CDD" id="cd05195">
    <property type="entry name" value="enoyl_red"/>
    <property type="match status" value="1"/>
</dbReference>
<dbReference type="STRING" id="225164.V3ZDP1"/>
<dbReference type="PANTHER" id="PTHR44461">
    <property type="entry name" value="QUINONE OXIDOREDUCTASE-LIKE PROTEIN 1"/>
    <property type="match status" value="1"/>
</dbReference>
<dbReference type="InterPro" id="IPR042633">
    <property type="entry name" value="CRYZL1"/>
</dbReference>
<evidence type="ECO:0000259" key="1">
    <source>
        <dbReference type="SMART" id="SM00829"/>
    </source>
</evidence>
<sequence length="352" mass="39301">MKCIKRTLSVNGKLPNFVEDECDIPTILNSHEIKVQVKVCGLSLVDEKILHDLYKKSIKEEFPLGHDVAGIVVDIGEAVTHVNKGDHVVGILPLDSKYSGCGEYCIFQEYNVVRKPHHLSFEEAAASIGDCVKAYTALYYLGRVGVGDTVLVIDGATHFGSITIQIAQHWGAKVIATYSSSEEKQYLDTLQPIQTIELNKKNNVLASNIREETGGIGLNCIIDNGVRLFTDDEDITLCNEVYKYPLPHKHDVISCLGFSGRWITSKSDLQLDPPDCQQLFYRGASLSFLFHHSWILTNCQQGKYQHVLKDSMKKIADGIIKCKITETVKFDNVMSVLKNLPNQRVGKTILTF</sequence>
<dbReference type="SUPFAM" id="SSF50129">
    <property type="entry name" value="GroES-like"/>
    <property type="match status" value="1"/>
</dbReference>
<dbReference type="OMA" id="AHHWGAK"/>
<dbReference type="HOGENOM" id="CLU_068263_0_0_1"/>
<proteinExistence type="predicted"/>
<protein>
    <recommendedName>
        <fullName evidence="1">Enoyl reductase (ER) domain-containing protein</fullName>
    </recommendedName>
</protein>
<dbReference type="AlphaFoldDB" id="V3ZDP1"/>
<evidence type="ECO:0000313" key="3">
    <source>
        <dbReference type="Proteomes" id="UP000030746"/>
    </source>
</evidence>
<name>V3ZDP1_LOTGI</name>
<dbReference type="InterPro" id="IPR036291">
    <property type="entry name" value="NAD(P)-bd_dom_sf"/>
</dbReference>
<dbReference type="SMART" id="SM00829">
    <property type="entry name" value="PKS_ER"/>
    <property type="match status" value="1"/>
</dbReference>
<dbReference type="OrthoDB" id="3509362at2759"/>
<feature type="domain" description="Enoyl reductase (ER)" evidence="1">
    <location>
        <begin position="12"/>
        <end position="350"/>
    </location>
</feature>
<dbReference type="Pfam" id="PF08240">
    <property type="entry name" value="ADH_N"/>
    <property type="match status" value="1"/>
</dbReference>
<dbReference type="GO" id="GO:0016491">
    <property type="term" value="F:oxidoreductase activity"/>
    <property type="evidence" value="ECO:0007669"/>
    <property type="project" value="InterPro"/>
</dbReference>
<dbReference type="InterPro" id="IPR013154">
    <property type="entry name" value="ADH-like_N"/>
</dbReference>
<dbReference type="RefSeq" id="XP_009060271.1">
    <property type="nucleotide sequence ID" value="XM_009062023.1"/>
</dbReference>
<dbReference type="Gene3D" id="3.40.50.720">
    <property type="entry name" value="NAD(P)-binding Rossmann-like Domain"/>
    <property type="match status" value="1"/>
</dbReference>
<dbReference type="CTD" id="20246196"/>
<gene>
    <name evidence="2" type="ORF">LOTGIDRAFT_210251</name>
</gene>
<reference evidence="2 3" key="1">
    <citation type="journal article" date="2013" name="Nature">
        <title>Insights into bilaterian evolution from three spiralian genomes.</title>
        <authorList>
            <person name="Simakov O."/>
            <person name="Marletaz F."/>
            <person name="Cho S.J."/>
            <person name="Edsinger-Gonzales E."/>
            <person name="Havlak P."/>
            <person name="Hellsten U."/>
            <person name="Kuo D.H."/>
            <person name="Larsson T."/>
            <person name="Lv J."/>
            <person name="Arendt D."/>
            <person name="Savage R."/>
            <person name="Osoegawa K."/>
            <person name="de Jong P."/>
            <person name="Grimwood J."/>
            <person name="Chapman J.A."/>
            <person name="Shapiro H."/>
            <person name="Aerts A."/>
            <person name="Otillar R.P."/>
            <person name="Terry A.Y."/>
            <person name="Boore J.L."/>
            <person name="Grigoriev I.V."/>
            <person name="Lindberg D.R."/>
            <person name="Seaver E.C."/>
            <person name="Weisblat D.A."/>
            <person name="Putnam N.H."/>
            <person name="Rokhsar D.S."/>
        </authorList>
    </citation>
    <scope>NUCLEOTIDE SEQUENCE [LARGE SCALE GENOMIC DNA]</scope>
</reference>
<dbReference type="PANTHER" id="PTHR44461:SF1">
    <property type="entry name" value="QUINONE OXIDOREDUCTASE-LIKE PROTEIN 1"/>
    <property type="match status" value="1"/>
</dbReference>
<dbReference type="KEGG" id="lgi:LOTGIDRAFT_210251"/>
<keyword evidence="3" id="KW-1185">Reference proteome</keyword>
<dbReference type="InterPro" id="IPR011032">
    <property type="entry name" value="GroES-like_sf"/>
</dbReference>
<accession>V3ZDP1</accession>
<dbReference type="GeneID" id="20246196"/>
<dbReference type="Proteomes" id="UP000030746">
    <property type="component" value="Unassembled WGS sequence"/>
</dbReference>
<dbReference type="Gene3D" id="3.90.180.10">
    <property type="entry name" value="Medium-chain alcohol dehydrogenases, catalytic domain"/>
    <property type="match status" value="1"/>
</dbReference>
<dbReference type="SUPFAM" id="SSF51735">
    <property type="entry name" value="NAD(P)-binding Rossmann-fold domains"/>
    <property type="match status" value="1"/>
</dbReference>
<evidence type="ECO:0000313" key="2">
    <source>
        <dbReference type="EMBL" id="ESO89238.1"/>
    </source>
</evidence>